<dbReference type="Pfam" id="PF00512">
    <property type="entry name" value="HisKA"/>
    <property type="match status" value="1"/>
</dbReference>
<dbReference type="PANTHER" id="PTHR45339">
    <property type="entry name" value="HYBRID SIGNAL TRANSDUCTION HISTIDINE KINASE J"/>
    <property type="match status" value="1"/>
</dbReference>
<comment type="catalytic activity">
    <reaction evidence="1">
        <text>ATP + protein L-histidine = ADP + protein N-phospho-L-histidine.</text>
        <dbReference type="EC" id="2.7.13.3"/>
    </reaction>
</comment>
<evidence type="ECO:0000256" key="6">
    <source>
        <dbReference type="SAM" id="Phobius"/>
    </source>
</evidence>
<feature type="domain" description="Response regulatory" evidence="8">
    <location>
        <begin position="567"/>
        <end position="687"/>
    </location>
</feature>
<comment type="caution">
    <text evidence="10">The sequence shown here is derived from an EMBL/GenBank/DDBJ whole genome shotgun (WGS) entry which is preliminary data.</text>
</comment>
<keyword evidence="3 4" id="KW-0597">Phosphoprotein</keyword>
<dbReference type="InterPro" id="IPR011006">
    <property type="entry name" value="CheY-like_superfamily"/>
</dbReference>
<feature type="transmembrane region" description="Helical" evidence="6">
    <location>
        <begin position="6"/>
        <end position="30"/>
    </location>
</feature>
<feature type="compositionally biased region" description="Low complexity" evidence="5">
    <location>
        <begin position="941"/>
        <end position="951"/>
    </location>
</feature>
<evidence type="ECO:0000256" key="2">
    <source>
        <dbReference type="ARBA" id="ARBA00012438"/>
    </source>
</evidence>
<keyword evidence="6" id="KW-1133">Transmembrane helix</keyword>
<dbReference type="SMART" id="SM00448">
    <property type="entry name" value="REC"/>
    <property type="match status" value="2"/>
</dbReference>
<protein>
    <recommendedName>
        <fullName evidence="2">histidine kinase</fullName>
        <ecNumber evidence="2">2.7.13.3</ecNumber>
    </recommendedName>
</protein>
<evidence type="ECO:0000256" key="4">
    <source>
        <dbReference type="PROSITE-ProRule" id="PRU00169"/>
    </source>
</evidence>
<dbReference type="CDD" id="cd17546">
    <property type="entry name" value="REC_hyHK_CKI1_RcsC-like"/>
    <property type="match status" value="1"/>
</dbReference>
<dbReference type="InterPro" id="IPR001789">
    <property type="entry name" value="Sig_transdc_resp-reg_receiver"/>
</dbReference>
<dbReference type="AlphaFoldDB" id="A0A948TEN8"/>
<proteinExistence type="predicted"/>
<dbReference type="SMART" id="SM00387">
    <property type="entry name" value="HATPase_c"/>
    <property type="match status" value="1"/>
</dbReference>
<dbReference type="SMART" id="SM00388">
    <property type="entry name" value="HisKA"/>
    <property type="match status" value="1"/>
</dbReference>
<feature type="modified residue" description="4-aspartylphosphate" evidence="4">
    <location>
        <position position="758"/>
    </location>
</feature>
<feature type="modified residue" description="4-aspartylphosphate" evidence="4">
    <location>
        <position position="621"/>
    </location>
</feature>
<evidence type="ECO:0000259" key="9">
    <source>
        <dbReference type="PROSITE" id="PS50839"/>
    </source>
</evidence>
<dbReference type="InterPro" id="IPR003661">
    <property type="entry name" value="HisK_dim/P_dom"/>
</dbReference>
<dbReference type="SUPFAM" id="SSF52172">
    <property type="entry name" value="CheY-like"/>
    <property type="match status" value="2"/>
</dbReference>
<dbReference type="InterPro" id="IPR006189">
    <property type="entry name" value="CHASE_dom"/>
</dbReference>
<dbReference type="InterPro" id="IPR036890">
    <property type="entry name" value="HATPase_C_sf"/>
</dbReference>
<dbReference type="Gene3D" id="3.30.565.10">
    <property type="entry name" value="Histidine kinase-like ATPase, C-terminal domain"/>
    <property type="match status" value="1"/>
</dbReference>
<sequence length="960" mass="105176">MMEKSFISLFLTRFIVSMLVILAIFALFVYQRVETSRNMAITIGQESLSHVETSLNHIIDKTNLIEGFLHAVGEDAMKQMADGDGSYLSSEFDRIAATICDNQAILSLELIPGDVIKYSYPHNPDLNVIGTNVFQFEHNSGAGANFSVKSGLITIDGPIPLMQGGAALVARNPVYYDNGEFWGFIAILMRIPNIIEPLGLDDLTSQGYEFELHFVSPDGIQIVSSTLHSQDLSDTVVVTRIIAGRTAELFLAPVNGWVTIGDSSYELIFFLLVTFVIAYLLTRNRVASLELVSSLEKEKHLRMVTVQAYKEAEQANTAKSDFLSAMSHDLRTPMNAIIGLCTLLKRDNDKPQKVLDYVQKLTASSQHLLGLINDVLDMSKIESGKVALNVREFSLASLIDGINTIVRPQARARSQVFEIVVNHIEHEFLIADDLRINQILLNLLSNAVKYTQIGGHIRLTVTEHDMHSPNIASFSFEVVDNGMGMSKSFLRHVFEPFVRSEKAMSSEIQGTGLGMTITNNLVQLMGGTIDIDSIEGRGTKVLVNLTLKIKHEEVKDSEFFKAQGISHILLIDDEFTVSQSVSTTMAEAGVNTLHALNQQGALELLEQSEREKEPIDIILLDLKLHEENGLDVAKAIKKTRFKDVPIYILTSYDYSDIEVKAIDIGIKGFIMKPLFISNLKMAIESTIDKESSVAEITQDSVLSGMHILAAEDNELNSEILIDLLAMRGATCVVCKDGEQVVEEFARAKEGQYDFILMDVQMPKKNGLEATRDIRALKHPQAQTIPIIAMTANAFSEDVKVSFDVGMNCHISKPLDMSILENFIHSLSRDDKGHLVAQPFCVFAANTDMKVALNDKQQCVGMMPNKGITPDAEAASAANAAHADNASPEADAEQSANFTAEAPAKAAGAQLMANPQTAATAETATAHTSTENIGAEQAEDTAASSLSSAAVADHNHTEQRK</sequence>
<dbReference type="PROSITE" id="PS50839">
    <property type="entry name" value="CHASE"/>
    <property type="match status" value="1"/>
</dbReference>
<reference evidence="10" key="1">
    <citation type="journal article" date="2021" name="PeerJ">
        <title>Extensive microbial diversity within the chicken gut microbiome revealed by metagenomics and culture.</title>
        <authorList>
            <person name="Gilroy R."/>
            <person name="Ravi A."/>
            <person name="Getino M."/>
            <person name="Pursley I."/>
            <person name="Horton D.L."/>
            <person name="Alikhan N.F."/>
            <person name="Baker D."/>
            <person name="Gharbi K."/>
            <person name="Hall N."/>
            <person name="Watson M."/>
            <person name="Adriaenssens E.M."/>
            <person name="Foster-Nyarko E."/>
            <person name="Jarju S."/>
            <person name="Secka A."/>
            <person name="Antonio M."/>
            <person name="Oren A."/>
            <person name="Chaudhuri R.R."/>
            <person name="La Ragione R."/>
            <person name="Hildebrand F."/>
            <person name="Pallen M.J."/>
        </authorList>
    </citation>
    <scope>NUCLEOTIDE SEQUENCE</scope>
    <source>
        <strain evidence="10">378</strain>
    </source>
</reference>
<dbReference type="Gene3D" id="1.10.287.130">
    <property type="match status" value="1"/>
</dbReference>
<dbReference type="InterPro" id="IPR004358">
    <property type="entry name" value="Sig_transdc_His_kin-like_C"/>
</dbReference>
<feature type="domain" description="CHASE" evidence="9">
    <location>
        <begin position="115"/>
        <end position="204"/>
    </location>
</feature>
<dbReference type="SMART" id="SM01079">
    <property type="entry name" value="CHASE"/>
    <property type="match status" value="1"/>
</dbReference>
<dbReference type="Proteomes" id="UP000733611">
    <property type="component" value="Unassembled WGS sequence"/>
</dbReference>
<keyword evidence="6" id="KW-0472">Membrane</keyword>
<dbReference type="PROSITE" id="PS50109">
    <property type="entry name" value="HIS_KIN"/>
    <property type="match status" value="1"/>
</dbReference>
<dbReference type="Gene3D" id="3.40.50.2300">
    <property type="match status" value="2"/>
</dbReference>
<dbReference type="InterPro" id="IPR036097">
    <property type="entry name" value="HisK_dim/P_sf"/>
</dbReference>
<dbReference type="SUPFAM" id="SSF55874">
    <property type="entry name" value="ATPase domain of HSP90 chaperone/DNA topoisomerase II/histidine kinase"/>
    <property type="match status" value="1"/>
</dbReference>
<accession>A0A948TEN8</accession>
<feature type="domain" description="Histidine kinase" evidence="7">
    <location>
        <begin position="325"/>
        <end position="549"/>
    </location>
</feature>
<dbReference type="PROSITE" id="PS50110">
    <property type="entry name" value="RESPONSE_REGULATORY"/>
    <property type="match status" value="2"/>
</dbReference>
<dbReference type="SUPFAM" id="SSF47384">
    <property type="entry name" value="Homodimeric domain of signal transducing histidine kinase"/>
    <property type="match status" value="1"/>
</dbReference>
<feature type="domain" description="Response regulatory" evidence="8">
    <location>
        <begin position="706"/>
        <end position="827"/>
    </location>
</feature>
<dbReference type="InterPro" id="IPR005467">
    <property type="entry name" value="His_kinase_dom"/>
</dbReference>
<dbReference type="CDD" id="cd00082">
    <property type="entry name" value="HisKA"/>
    <property type="match status" value="1"/>
</dbReference>
<organism evidence="10 11">
    <name type="scientific">Candidatus Anaerobiospirillum pullicola</name>
    <dbReference type="NCBI Taxonomy" id="2838451"/>
    <lineage>
        <taxon>Bacteria</taxon>
        <taxon>Pseudomonadati</taxon>
        <taxon>Pseudomonadota</taxon>
        <taxon>Gammaproteobacteria</taxon>
        <taxon>Aeromonadales</taxon>
        <taxon>Succinivibrionaceae</taxon>
        <taxon>Anaerobiospirillum</taxon>
    </lineage>
</organism>
<dbReference type="PRINTS" id="PR00344">
    <property type="entry name" value="BCTRLSENSOR"/>
</dbReference>
<evidence type="ECO:0000256" key="3">
    <source>
        <dbReference type="ARBA" id="ARBA00022553"/>
    </source>
</evidence>
<dbReference type="GO" id="GO:0000155">
    <property type="term" value="F:phosphorelay sensor kinase activity"/>
    <property type="evidence" value="ECO:0007669"/>
    <property type="project" value="InterPro"/>
</dbReference>
<gene>
    <name evidence="10" type="ORF">H9847_01375</name>
</gene>
<keyword evidence="6" id="KW-0812">Transmembrane</keyword>
<dbReference type="Pfam" id="PF00072">
    <property type="entry name" value="Response_reg"/>
    <property type="match status" value="2"/>
</dbReference>
<dbReference type="CDD" id="cd00156">
    <property type="entry name" value="REC"/>
    <property type="match status" value="1"/>
</dbReference>
<feature type="compositionally biased region" description="Low complexity" evidence="5">
    <location>
        <begin position="912"/>
        <end position="929"/>
    </location>
</feature>
<evidence type="ECO:0000259" key="7">
    <source>
        <dbReference type="PROSITE" id="PS50109"/>
    </source>
</evidence>
<dbReference type="EMBL" id="JAHLFE010000021">
    <property type="protein sequence ID" value="MBU3843514.1"/>
    <property type="molecule type" value="Genomic_DNA"/>
</dbReference>
<dbReference type="Pfam" id="PF02518">
    <property type="entry name" value="HATPase_c"/>
    <property type="match status" value="1"/>
</dbReference>
<dbReference type="PANTHER" id="PTHR45339:SF5">
    <property type="entry name" value="HISTIDINE KINASE"/>
    <property type="match status" value="1"/>
</dbReference>
<evidence type="ECO:0000259" key="8">
    <source>
        <dbReference type="PROSITE" id="PS50110"/>
    </source>
</evidence>
<evidence type="ECO:0000256" key="1">
    <source>
        <dbReference type="ARBA" id="ARBA00000085"/>
    </source>
</evidence>
<feature type="region of interest" description="Disordered" evidence="5">
    <location>
        <begin position="875"/>
        <end position="960"/>
    </location>
</feature>
<evidence type="ECO:0000256" key="5">
    <source>
        <dbReference type="SAM" id="MobiDB-lite"/>
    </source>
</evidence>
<feature type="compositionally biased region" description="Low complexity" evidence="5">
    <location>
        <begin position="875"/>
        <end position="888"/>
    </location>
</feature>
<dbReference type="EC" id="2.7.13.3" evidence="2"/>
<dbReference type="InterPro" id="IPR003594">
    <property type="entry name" value="HATPase_dom"/>
</dbReference>
<evidence type="ECO:0000313" key="10">
    <source>
        <dbReference type="EMBL" id="MBU3843514.1"/>
    </source>
</evidence>
<reference evidence="10" key="2">
    <citation type="submission" date="2021-04" db="EMBL/GenBank/DDBJ databases">
        <authorList>
            <person name="Gilroy R."/>
        </authorList>
    </citation>
    <scope>NUCLEOTIDE SEQUENCE</scope>
    <source>
        <strain evidence="10">378</strain>
    </source>
</reference>
<evidence type="ECO:0000313" key="11">
    <source>
        <dbReference type="Proteomes" id="UP000733611"/>
    </source>
</evidence>
<name>A0A948TEN8_9GAMM</name>